<dbReference type="Gene3D" id="3.20.190.10">
    <property type="entry name" value="MutM-like, N-terminal"/>
    <property type="match status" value="1"/>
</dbReference>
<comment type="subunit">
    <text evidence="4">Monomer.</text>
</comment>
<evidence type="ECO:0000256" key="11">
    <source>
        <dbReference type="ARBA" id="ARBA00023204"/>
    </source>
</evidence>
<dbReference type="InterPro" id="IPR035937">
    <property type="entry name" value="FPG_N"/>
</dbReference>
<comment type="catalytic activity">
    <reaction evidence="1">
        <text>Hydrolysis of DNA containing ring-opened 7-methylguanine residues, releasing 2,6-diamino-4-hydroxy-5-(N-methyl)formamidopyrimidine.</text>
        <dbReference type="EC" id="3.2.2.23"/>
    </reaction>
</comment>
<evidence type="ECO:0000313" key="20">
    <source>
        <dbReference type="Proteomes" id="UP000177900"/>
    </source>
</evidence>
<dbReference type="GO" id="GO:0003684">
    <property type="term" value="F:damaged DNA binding"/>
    <property type="evidence" value="ECO:0007669"/>
    <property type="project" value="InterPro"/>
</dbReference>
<comment type="similarity">
    <text evidence="3">Belongs to the FPG family.</text>
</comment>
<dbReference type="SMART" id="SM00898">
    <property type="entry name" value="Fapy_DNA_glyco"/>
    <property type="match status" value="1"/>
</dbReference>
<dbReference type="Pfam" id="PF06831">
    <property type="entry name" value="H2TH"/>
    <property type="match status" value="1"/>
</dbReference>
<dbReference type="Proteomes" id="UP000177900">
    <property type="component" value="Unassembled WGS sequence"/>
</dbReference>
<dbReference type="Pfam" id="PF01149">
    <property type="entry name" value="Fapy_DNA_glyco"/>
    <property type="match status" value="1"/>
</dbReference>
<dbReference type="InterPro" id="IPR020629">
    <property type="entry name" value="FPG_Glyclase"/>
</dbReference>
<feature type="domain" description="FPG-type" evidence="17">
    <location>
        <begin position="236"/>
        <end position="270"/>
    </location>
</feature>
<evidence type="ECO:0000259" key="17">
    <source>
        <dbReference type="PROSITE" id="PS51066"/>
    </source>
</evidence>
<dbReference type="InterPro" id="IPR012319">
    <property type="entry name" value="FPG_cat"/>
</dbReference>
<evidence type="ECO:0000256" key="5">
    <source>
        <dbReference type="ARBA" id="ARBA00022723"/>
    </source>
</evidence>
<keyword evidence="9" id="KW-0862">Zinc</keyword>
<dbReference type="SUPFAM" id="SSF57716">
    <property type="entry name" value="Glucocorticoid receptor-like (DNA-binding domain)"/>
    <property type="match status" value="1"/>
</dbReference>
<dbReference type="SMART" id="SM01232">
    <property type="entry name" value="H2TH"/>
    <property type="match status" value="1"/>
</dbReference>
<evidence type="ECO:0000256" key="9">
    <source>
        <dbReference type="ARBA" id="ARBA00022833"/>
    </source>
</evidence>
<evidence type="ECO:0000256" key="4">
    <source>
        <dbReference type="ARBA" id="ARBA00011245"/>
    </source>
</evidence>
<keyword evidence="5" id="KW-0479">Metal-binding</keyword>
<gene>
    <name evidence="19" type="ORF">A2864_02300</name>
</gene>
<keyword evidence="12" id="KW-0456">Lyase</keyword>
<dbReference type="InterPro" id="IPR010979">
    <property type="entry name" value="Ribosomal_uS13-like_H2TH"/>
</dbReference>
<keyword evidence="13" id="KW-0511">Multifunctional enzyme</keyword>
<dbReference type="PROSITE" id="PS51066">
    <property type="entry name" value="ZF_FPG_2"/>
    <property type="match status" value="1"/>
</dbReference>
<dbReference type="GO" id="GO:0008270">
    <property type="term" value="F:zinc ion binding"/>
    <property type="evidence" value="ECO:0007669"/>
    <property type="project" value="UniProtKB-KW"/>
</dbReference>
<dbReference type="CDD" id="cd08966">
    <property type="entry name" value="EcFpg-like_N"/>
    <property type="match status" value="1"/>
</dbReference>
<accession>A0A1G1WJ71</accession>
<comment type="catalytic activity">
    <reaction evidence="15">
        <text>2'-deoxyribonucleotide-(2'-deoxyribose 5'-phosphate)-2'-deoxyribonucleotide-DNA = a 3'-end 2'-deoxyribonucleotide-(2,3-dehydro-2,3-deoxyribose 5'-phosphate)-DNA + a 5'-end 5'-phospho-2'-deoxyribonucleoside-DNA + H(+)</text>
        <dbReference type="Rhea" id="RHEA:66592"/>
        <dbReference type="Rhea" id="RHEA-COMP:13180"/>
        <dbReference type="Rhea" id="RHEA-COMP:16897"/>
        <dbReference type="Rhea" id="RHEA-COMP:17067"/>
        <dbReference type="ChEBI" id="CHEBI:15378"/>
        <dbReference type="ChEBI" id="CHEBI:136412"/>
        <dbReference type="ChEBI" id="CHEBI:157695"/>
        <dbReference type="ChEBI" id="CHEBI:167181"/>
        <dbReference type="EC" id="4.2.99.18"/>
    </reaction>
</comment>
<name>A0A1G1WJ71_9BACT</name>
<keyword evidence="14" id="KW-0326">Glycosidase</keyword>
<keyword evidence="8" id="KW-0378">Hydrolase</keyword>
<evidence type="ECO:0000256" key="1">
    <source>
        <dbReference type="ARBA" id="ARBA00001668"/>
    </source>
</evidence>
<dbReference type="NCBIfam" id="TIGR00577">
    <property type="entry name" value="fpg"/>
    <property type="match status" value="1"/>
</dbReference>
<evidence type="ECO:0000256" key="7">
    <source>
        <dbReference type="ARBA" id="ARBA00022771"/>
    </source>
</evidence>
<dbReference type="GO" id="GO:0034039">
    <property type="term" value="F:8-oxo-7,8-dihydroguanine DNA N-glycosylase activity"/>
    <property type="evidence" value="ECO:0007669"/>
    <property type="project" value="TreeGrafter"/>
</dbReference>
<keyword evidence="6" id="KW-0227">DNA damage</keyword>
<dbReference type="SUPFAM" id="SSF81624">
    <property type="entry name" value="N-terminal domain of MutM-like DNA repair proteins"/>
    <property type="match status" value="1"/>
</dbReference>
<proteinExistence type="inferred from homology"/>
<sequence>MPELPEVETIKNDLLTKVIGSQIIEVSYTDGGEKLKYKFKQNLANLITGERIAGIERRAKYLYFHLSGGKILVVHLKMTGQILIRKSSTTSDQNTRIIFVLDDGREIRFTDRNDFGEIFLVEDVARIEDQLGPDPFEASYQQFENNLRSSKSGTIKEALLDQKIIAGVGNIYADEALYTAGINPFKSPKSLSENEIQRLLNSTKEVLNDGLTHRGTTIDTFRDTDGKPGSHQFHLLVYGKAGKPCKKCATKIVYTEIKGRRTHFCPTCQPKEQLSLF</sequence>
<dbReference type="GO" id="GO:0006284">
    <property type="term" value="P:base-excision repair"/>
    <property type="evidence" value="ECO:0007669"/>
    <property type="project" value="InterPro"/>
</dbReference>
<keyword evidence="10" id="KW-0238">DNA-binding</keyword>
<dbReference type="InterPro" id="IPR015886">
    <property type="entry name" value="H2TH_FPG"/>
</dbReference>
<dbReference type="InterPro" id="IPR010663">
    <property type="entry name" value="Znf_FPG/IleRS"/>
</dbReference>
<keyword evidence="11" id="KW-0234">DNA repair</keyword>
<evidence type="ECO:0000256" key="6">
    <source>
        <dbReference type="ARBA" id="ARBA00022763"/>
    </source>
</evidence>
<dbReference type="PANTHER" id="PTHR22993">
    <property type="entry name" value="FORMAMIDOPYRIMIDINE-DNA GLYCOSYLASE"/>
    <property type="match status" value="1"/>
</dbReference>
<dbReference type="FunFam" id="1.10.8.50:FF:000003">
    <property type="entry name" value="Formamidopyrimidine-DNA glycosylase"/>
    <property type="match status" value="1"/>
</dbReference>
<evidence type="ECO:0000256" key="3">
    <source>
        <dbReference type="ARBA" id="ARBA00009409"/>
    </source>
</evidence>
<protein>
    <submittedName>
        <fullName evidence="19">DNA-formamidopyrimidine glycosylase</fullName>
    </submittedName>
</protein>
<evidence type="ECO:0000256" key="2">
    <source>
        <dbReference type="ARBA" id="ARBA00001947"/>
    </source>
</evidence>
<keyword evidence="7 16" id="KW-0863">Zinc-finger</keyword>
<dbReference type="NCBIfam" id="NF002211">
    <property type="entry name" value="PRK01103.1"/>
    <property type="match status" value="1"/>
</dbReference>
<evidence type="ECO:0000313" key="19">
    <source>
        <dbReference type="EMBL" id="OGY27788.1"/>
    </source>
</evidence>
<comment type="cofactor">
    <cofactor evidence="2">
        <name>Zn(2+)</name>
        <dbReference type="ChEBI" id="CHEBI:29105"/>
    </cofactor>
</comment>
<dbReference type="PROSITE" id="PS51068">
    <property type="entry name" value="FPG_CAT"/>
    <property type="match status" value="1"/>
</dbReference>
<evidence type="ECO:0000256" key="12">
    <source>
        <dbReference type="ARBA" id="ARBA00023239"/>
    </source>
</evidence>
<evidence type="ECO:0000256" key="13">
    <source>
        <dbReference type="ARBA" id="ARBA00023268"/>
    </source>
</evidence>
<dbReference type="SUPFAM" id="SSF46946">
    <property type="entry name" value="S13-like H2TH domain"/>
    <property type="match status" value="1"/>
</dbReference>
<feature type="domain" description="Formamidopyrimidine-DNA glycosylase catalytic" evidence="18">
    <location>
        <begin position="2"/>
        <end position="116"/>
    </location>
</feature>
<evidence type="ECO:0000256" key="15">
    <source>
        <dbReference type="ARBA" id="ARBA00044632"/>
    </source>
</evidence>
<comment type="caution">
    <text evidence="19">The sequence shown here is derived from an EMBL/GenBank/DDBJ whole genome shotgun (WGS) entry which is preliminary data.</text>
</comment>
<evidence type="ECO:0000256" key="14">
    <source>
        <dbReference type="ARBA" id="ARBA00023295"/>
    </source>
</evidence>
<dbReference type="PANTHER" id="PTHR22993:SF9">
    <property type="entry name" value="FORMAMIDOPYRIMIDINE-DNA GLYCOSYLASE"/>
    <property type="match status" value="1"/>
</dbReference>
<evidence type="ECO:0000259" key="18">
    <source>
        <dbReference type="PROSITE" id="PS51068"/>
    </source>
</evidence>
<organism evidence="19 20">
    <name type="scientific">Candidatus Woykebacteria bacterium RIFCSPHIGHO2_01_FULL_39_12</name>
    <dbReference type="NCBI Taxonomy" id="1802599"/>
    <lineage>
        <taxon>Bacteria</taxon>
        <taxon>Candidatus Woykeibacteriota</taxon>
    </lineage>
</organism>
<evidence type="ECO:0000256" key="16">
    <source>
        <dbReference type="PROSITE-ProRule" id="PRU00391"/>
    </source>
</evidence>
<dbReference type="GO" id="GO:0140078">
    <property type="term" value="F:class I DNA-(apurinic or apyrimidinic site) endonuclease activity"/>
    <property type="evidence" value="ECO:0007669"/>
    <property type="project" value="UniProtKB-EC"/>
</dbReference>
<dbReference type="Pfam" id="PF06827">
    <property type="entry name" value="zf-FPG_IleRS"/>
    <property type="match status" value="1"/>
</dbReference>
<dbReference type="EMBL" id="MHCV01000012">
    <property type="protein sequence ID" value="OGY27788.1"/>
    <property type="molecule type" value="Genomic_DNA"/>
</dbReference>
<evidence type="ECO:0000256" key="8">
    <source>
        <dbReference type="ARBA" id="ARBA00022801"/>
    </source>
</evidence>
<dbReference type="Gene3D" id="1.10.8.50">
    <property type="match status" value="1"/>
</dbReference>
<reference evidence="19 20" key="1">
    <citation type="journal article" date="2016" name="Nat. Commun.">
        <title>Thousands of microbial genomes shed light on interconnected biogeochemical processes in an aquifer system.</title>
        <authorList>
            <person name="Anantharaman K."/>
            <person name="Brown C.T."/>
            <person name="Hug L.A."/>
            <person name="Sharon I."/>
            <person name="Castelle C.J."/>
            <person name="Probst A.J."/>
            <person name="Thomas B.C."/>
            <person name="Singh A."/>
            <person name="Wilkins M.J."/>
            <person name="Karaoz U."/>
            <person name="Brodie E.L."/>
            <person name="Williams K.H."/>
            <person name="Hubbard S.S."/>
            <person name="Banfield J.F."/>
        </authorList>
    </citation>
    <scope>NUCLEOTIDE SEQUENCE [LARGE SCALE GENOMIC DNA]</scope>
</reference>
<evidence type="ECO:0000256" key="10">
    <source>
        <dbReference type="ARBA" id="ARBA00023125"/>
    </source>
</evidence>
<dbReference type="InterPro" id="IPR000214">
    <property type="entry name" value="Znf_DNA_glyclase/AP_lyase"/>
</dbReference>
<dbReference type="AlphaFoldDB" id="A0A1G1WJ71"/>